<gene>
    <name evidence="6" type="ORF">HNQ36_003562</name>
</gene>
<proteinExistence type="inferred from homology"/>
<dbReference type="GO" id="GO:0032259">
    <property type="term" value="P:methylation"/>
    <property type="evidence" value="ECO:0007669"/>
    <property type="project" value="UniProtKB-KW"/>
</dbReference>
<protein>
    <recommendedName>
        <fullName evidence="4">Methyltransferase</fullName>
        <ecNumber evidence="4">2.1.1.-</ecNumber>
    </recommendedName>
</protein>
<comment type="caution">
    <text evidence="6">The sequence shown here is derived from an EMBL/GenBank/DDBJ whole genome shotgun (WGS) entry which is preliminary data.</text>
</comment>
<dbReference type="Gene3D" id="3.40.50.150">
    <property type="entry name" value="Vaccinia Virus protein VP39"/>
    <property type="match status" value="1"/>
</dbReference>
<dbReference type="GO" id="GO:0009007">
    <property type="term" value="F:site-specific DNA-methyltransferase (adenine-specific) activity"/>
    <property type="evidence" value="ECO:0007669"/>
    <property type="project" value="UniProtKB-EC"/>
</dbReference>
<comment type="catalytic activity">
    <reaction evidence="3">
        <text>a 2'-deoxyadenosine in DNA + S-adenosyl-L-methionine = an N(6)-methyl-2'-deoxyadenosine in DNA + S-adenosyl-L-homocysteine + H(+)</text>
        <dbReference type="Rhea" id="RHEA:15197"/>
        <dbReference type="Rhea" id="RHEA-COMP:12418"/>
        <dbReference type="Rhea" id="RHEA-COMP:12419"/>
        <dbReference type="ChEBI" id="CHEBI:15378"/>
        <dbReference type="ChEBI" id="CHEBI:57856"/>
        <dbReference type="ChEBI" id="CHEBI:59789"/>
        <dbReference type="ChEBI" id="CHEBI:90615"/>
        <dbReference type="ChEBI" id="CHEBI:90616"/>
        <dbReference type="EC" id="2.1.1.72"/>
    </reaction>
</comment>
<keyword evidence="1 6" id="KW-0489">Methyltransferase</keyword>
<comment type="similarity">
    <text evidence="4">Belongs to the N(4)/N(6)-methyltransferase family.</text>
</comment>
<organism evidence="6 7">
    <name type="scientific">Afipia massiliensis</name>
    <dbReference type="NCBI Taxonomy" id="211460"/>
    <lineage>
        <taxon>Bacteria</taxon>
        <taxon>Pseudomonadati</taxon>
        <taxon>Pseudomonadota</taxon>
        <taxon>Alphaproteobacteria</taxon>
        <taxon>Hyphomicrobiales</taxon>
        <taxon>Nitrobacteraceae</taxon>
        <taxon>Afipia</taxon>
    </lineage>
</organism>
<dbReference type="PIRSF" id="PIRSF036758">
    <property type="entry name" value="Aden_M_ParB"/>
    <property type="match status" value="1"/>
</dbReference>
<accession>A0A840N3T1</accession>
<dbReference type="GO" id="GO:0003677">
    <property type="term" value="F:DNA binding"/>
    <property type="evidence" value="ECO:0007669"/>
    <property type="project" value="InterPro"/>
</dbReference>
<dbReference type="PRINTS" id="PR00508">
    <property type="entry name" value="S21N4MTFRASE"/>
</dbReference>
<dbReference type="Pfam" id="PF01555">
    <property type="entry name" value="N6_N4_Mtase"/>
    <property type="match status" value="1"/>
</dbReference>
<dbReference type="InterPro" id="IPR001091">
    <property type="entry name" value="RM_Methyltransferase"/>
</dbReference>
<name>A0A840N3T1_9BRAD</name>
<dbReference type="InterPro" id="IPR036086">
    <property type="entry name" value="ParB/Sulfiredoxin_sf"/>
</dbReference>
<evidence type="ECO:0000313" key="6">
    <source>
        <dbReference type="EMBL" id="MBB5053562.1"/>
    </source>
</evidence>
<dbReference type="SUPFAM" id="SSF53335">
    <property type="entry name" value="S-adenosyl-L-methionine-dependent methyltransferases"/>
    <property type="match status" value="1"/>
</dbReference>
<evidence type="ECO:0000256" key="2">
    <source>
        <dbReference type="ARBA" id="ARBA00022679"/>
    </source>
</evidence>
<evidence type="ECO:0000256" key="4">
    <source>
        <dbReference type="RuleBase" id="RU362026"/>
    </source>
</evidence>
<dbReference type="EMBL" id="JACHIJ010000005">
    <property type="protein sequence ID" value="MBB5053562.1"/>
    <property type="molecule type" value="Genomic_DNA"/>
</dbReference>
<keyword evidence="2" id="KW-0808">Transferase</keyword>
<evidence type="ECO:0000259" key="5">
    <source>
        <dbReference type="Pfam" id="PF01555"/>
    </source>
</evidence>
<dbReference type="SUPFAM" id="SSF110849">
    <property type="entry name" value="ParB/Sulfiredoxin"/>
    <property type="match status" value="1"/>
</dbReference>
<dbReference type="RefSeq" id="WP_024921770.1">
    <property type="nucleotide sequence ID" value="NZ_JACHIJ010000005.1"/>
</dbReference>
<dbReference type="EC" id="2.1.1.-" evidence="4"/>
<sequence length="484" mass="51651">MSNKNSLEIVYLNATAIKPSPHAARQHSAAQRRKLKAILRQFGQVVPLPLDAATGTLIDGHAVFDALVDLGHDEIAVVQLENRSEAEVRALRLALNRVAQEAVWDDAKLRGEFEYLISVGFDLDLSGFETVEIDMALSIDTPTANTIEEEALDELAPAAGPSAAKPGDVFRLGEHLIGCGDARDAAFIRDLVGTKTAACVFTDPPYNVKIDGFVSGLGKTRHREFAMGVGEMSREQFVAFLSATVAAFKSVVVDGAIAFIAMDWRHGGELCEAAAQNGLEQKNLCVWVKSNAGMGSFYRSQHELIYVFKHGEGPHQNNFGLGAGGRTRSNVWQYRGVNAFGKDRMNLLAVHPTVKPVAMIADALRDVTRRGDVVLDVFLGSGSTLIAAEETGRVCVGVELDPGYVDAAIRRWQKRTGKDAVHAASGETFDAIYERIVSAATADPASTDGAVVEASAEQPAIGSVVGANLYAAATGTDTTEAGDV</sequence>
<dbReference type="Proteomes" id="UP000521227">
    <property type="component" value="Unassembled WGS sequence"/>
</dbReference>
<dbReference type="AlphaFoldDB" id="A0A840N3T1"/>
<evidence type="ECO:0000313" key="7">
    <source>
        <dbReference type="Proteomes" id="UP000521227"/>
    </source>
</evidence>
<evidence type="ECO:0000256" key="3">
    <source>
        <dbReference type="ARBA" id="ARBA00047942"/>
    </source>
</evidence>
<reference evidence="6 7" key="1">
    <citation type="submission" date="2020-08" db="EMBL/GenBank/DDBJ databases">
        <title>Genomic Encyclopedia of Type Strains, Phase IV (KMG-IV): sequencing the most valuable type-strain genomes for metagenomic binning, comparative biology and taxonomic classification.</title>
        <authorList>
            <person name="Goeker M."/>
        </authorList>
    </citation>
    <scope>NUCLEOTIDE SEQUENCE [LARGE SCALE GENOMIC DNA]</scope>
    <source>
        <strain evidence="6 7">DSM 17498</strain>
    </source>
</reference>
<feature type="domain" description="DNA methylase N-4/N-6" evidence="5">
    <location>
        <begin position="199"/>
        <end position="409"/>
    </location>
</feature>
<evidence type="ECO:0000256" key="1">
    <source>
        <dbReference type="ARBA" id="ARBA00022603"/>
    </source>
</evidence>
<dbReference type="InterPro" id="IPR029063">
    <property type="entry name" value="SAM-dependent_MTases_sf"/>
</dbReference>
<dbReference type="InterPro" id="IPR002941">
    <property type="entry name" value="DNA_methylase_N4/N6"/>
</dbReference>
<dbReference type="InterPro" id="IPR015840">
    <property type="entry name" value="DNA_MeTrfase_ParB"/>
</dbReference>
<dbReference type="GO" id="GO:0008170">
    <property type="term" value="F:N-methyltransferase activity"/>
    <property type="evidence" value="ECO:0007669"/>
    <property type="project" value="InterPro"/>
</dbReference>